<keyword evidence="4" id="KW-0597">Phosphoprotein</keyword>
<reference evidence="15" key="1">
    <citation type="submission" date="2015-11" db="EMBL/GenBank/DDBJ databases">
        <title>Draft Genome Sequence of the Radioresistant Bacterium Deinococcus grandis, Isolated from Freshwater Fish in Japan.</title>
        <authorList>
            <person name="Satoh K."/>
            <person name="Onodera T."/>
            <person name="Omoso K."/>
            <person name="Takeda-Yano K."/>
            <person name="Katayama T."/>
            <person name="Oono Y."/>
            <person name="Narumi I."/>
        </authorList>
    </citation>
    <scope>NUCLEOTIDE SEQUENCE [LARGE SCALE GENOMIC DNA]</scope>
    <source>
        <strain evidence="15">ATCC 43672</strain>
    </source>
</reference>
<sequence>MTLRWRLTLFYTALLAFLLTGVGVITLYMMRVNLIGGIDTELQNTYKQFVTYLVRPIGAADETARLPTDQQQLRAQRLQAKQPNVQSSLVSQIGEAKLLARYYFPNSSVAVEDLSFYTRQTLIDDLKVARTAQEKRELFAYLAGLRGTSRRSLAVDIQRPITLTDRELEALINATDGRLHLNRLIADAPNKEPTLMRLLVVLGPLTNSEPRNSKPTINTSLTSFESEPPLGIVYVARSLGTVQKTLDDLQNVVMLLFLTGLATAGTGAYLLAGQALLPLRRVQRAAERIGGQNLTERVPVPQTGDEVESLATALNAMLGRLEGSFEAQRRFTSDASHELRTPVTAISGHASYLLRRTSPTGQQQESLKIIQSESERLTNLIASLLQLARSDSGALTLQRGPVFSALLLSDIVRELAPLAQAQHTALTSAGEDVTFEADADRLKQVLINLVSNALKAGAQTVTLRSERVGAEVRLSVQDDGPGIPADQLERLFDRFYRLEDSRSRDQGGAGLGLSIARGIVDAHGGRIWLDSEVGRGTTAHVQLPIGNVPELDLDDVP</sequence>
<feature type="domain" description="Histidine kinase" evidence="12">
    <location>
        <begin position="334"/>
        <end position="547"/>
    </location>
</feature>
<dbReference type="PANTHER" id="PTHR45436">
    <property type="entry name" value="SENSOR HISTIDINE KINASE YKOH"/>
    <property type="match status" value="1"/>
</dbReference>
<keyword evidence="8 11" id="KW-1133">Transmembrane helix</keyword>
<proteinExistence type="predicted"/>
<dbReference type="InterPro" id="IPR036097">
    <property type="entry name" value="HisK_dim/P_sf"/>
</dbReference>
<evidence type="ECO:0000259" key="12">
    <source>
        <dbReference type="PROSITE" id="PS50109"/>
    </source>
</evidence>
<dbReference type="CDD" id="cd00082">
    <property type="entry name" value="HisKA"/>
    <property type="match status" value="1"/>
</dbReference>
<evidence type="ECO:0000256" key="4">
    <source>
        <dbReference type="ARBA" id="ARBA00022553"/>
    </source>
</evidence>
<dbReference type="SMART" id="SM00304">
    <property type="entry name" value="HAMP"/>
    <property type="match status" value="1"/>
</dbReference>
<dbReference type="InterPro" id="IPR003594">
    <property type="entry name" value="HATPase_dom"/>
</dbReference>
<dbReference type="PROSITE" id="PS50885">
    <property type="entry name" value="HAMP"/>
    <property type="match status" value="1"/>
</dbReference>
<dbReference type="Proteomes" id="UP000056209">
    <property type="component" value="Unassembled WGS sequence"/>
</dbReference>
<dbReference type="PRINTS" id="PR00344">
    <property type="entry name" value="BCTRLSENSOR"/>
</dbReference>
<evidence type="ECO:0000256" key="7">
    <source>
        <dbReference type="ARBA" id="ARBA00022777"/>
    </source>
</evidence>
<protein>
    <recommendedName>
        <fullName evidence="3">histidine kinase</fullName>
        <ecNumber evidence="3">2.7.13.3</ecNumber>
    </recommendedName>
</protein>
<dbReference type="PANTHER" id="PTHR45436:SF5">
    <property type="entry name" value="SENSOR HISTIDINE KINASE TRCS"/>
    <property type="match status" value="1"/>
</dbReference>
<dbReference type="GO" id="GO:0000155">
    <property type="term" value="F:phosphorelay sensor kinase activity"/>
    <property type="evidence" value="ECO:0007669"/>
    <property type="project" value="InterPro"/>
</dbReference>
<dbReference type="SMART" id="SM00388">
    <property type="entry name" value="HisKA"/>
    <property type="match status" value="1"/>
</dbReference>
<accession>A0A100HLT9</accession>
<dbReference type="EMBL" id="BCMS01000001">
    <property type="protein sequence ID" value="GAQ23095.1"/>
    <property type="molecule type" value="Genomic_DNA"/>
</dbReference>
<evidence type="ECO:0000256" key="1">
    <source>
        <dbReference type="ARBA" id="ARBA00000085"/>
    </source>
</evidence>
<dbReference type="Gene3D" id="1.10.287.130">
    <property type="match status" value="1"/>
</dbReference>
<evidence type="ECO:0000256" key="8">
    <source>
        <dbReference type="ARBA" id="ARBA00022989"/>
    </source>
</evidence>
<evidence type="ECO:0000256" key="9">
    <source>
        <dbReference type="ARBA" id="ARBA00023012"/>
    </source>
</evidence>
<dbReference type="InterPro" id="IPR003660">
    <property type="entry name" value="HAMP_dom"/>
</dbReference>
<dbReference type="InterPro" id="IPR050428">
    <property type="entry name" value="TCS_sensor_his_kinase"/>
</dbReference>
<dbReference type="InterPro" id="IPR004358">
    <property type="entry name" value="Sig_transdc_His_kin-like_C"/>
</dbReference>
<dbReference type="EC" id="2.7.13.3" evidence="3"/>
<name>A0A100HLT9_9DEIO</name>
<dbReference type="SUPFAM" id="SSF47384">
    <property type="entry name" value="Homodimeric domain of signal transducing histidine kinase"/>
    <property type="match status" value="1"/>
</dbReference>
<dbReference type="AlphaFoldDB" id="A0A100HLT9"/>
<dbReference type="SUPFAM" id="SSF55874">
    <property type="entry name" value="ATPase domain of HSP90 chaperone/DNA topoisomerase II/histidine kinase"/>
    <property type="match status" value="1"/>
</dbReference>
<dbReference type="CDD" id="cd06225">
    <property type="entry name" value="HAMP"/>
    <property type="match status" value="1"/>
</dbReference>
<keyword evidence="5" id="KW-0808">Transferase</keyword>
<dbReference type="SMART" id="SM00387">
    <property type="entry name" value="HATPase_c"/>
    <property type="match status" value="1"/>
</dbReference>
<gene>
    <name evidence="14" type="ORF">DEIGR_103122</name>
</gene>
<dbReference type="InterPro" id="IPR005467">
    <property type="entry name" value="His_kinase_dom"/>
</dbReference>
<dbReference type="GO" id="GO:0005886">
    <property type="term" value="C:plasma membrane"/>
    <property type="evidence" value="ECO:0007669"/>
    <property type="project" value="TreeGrafter"/>
</dbReference>
<evidence type="ECO:0000256" key="10">
    <source>
        <dbReference type="ARBA" id="ARBA00023136"/>
    </source>
</evidence>
<feature type="domain" description="HAMP" evidence="13">
    <location>
        <begin position="273"/>
        <end position="326"/>
    </location>
</feature>
<evidence type="ECO:0000256" key="11">
    <source>
        <dbReference type="SAM" id="Phobius"/>
    </source>
</evidence>
<dbReference type="PROSITE" id="PS50109">
    <property type="entry name" value="HIS_KIN"/>
    <property type="match status" value="1"/>
</dbReference>
<evidence type="ECO:0000256" key="2">
    <source>
        <dbReference type="ARBA" id="ARBA00004370"/>
    </source>
</evidence>
<dbReference type="Gene3D" id="6.10.340.10">
    <property type="match status" value="1"/>
</dbReference>
<keyword evidence="15" id="KW-1185">Reference proteome</keyword>
<dbReference type="Pfam" id="PF00672">
    <property type="entry name" value="HAMP"/>
    <property type="match status" value="1"/>
</dbReference>
<dbReference type="FunFam" id="1.10.287.130:FF:000036">
    <property type="entry name" value="Two-component sensor histidine kinase"/>
    <property type="match status" value="1"/>
</dbReference>
<dbReference type="Gene3D" id="3.30.565.10">
    <property type="entry name" value="Histidine kinase-like ATPase, C-terminal domain"/>
    <property type="match status" value="1"/>
</dbReference>
<keyword evidence="6 11" id="KW-0812">Transmembrane</keyword>
<dbReference type="InterPro" id="IPR036890">
    <property type="entry name" value="HATPase_C_sf"/>
</dbReference>
<evidence type="ECO:0000256" key="3">
    <source>
        <dbReference type="ARBA" id="ARBA00012438"/>
    </source>
</evidence>
<dbReference type="CDD" id="cd00075">
    <property type="entry name" value="HATPase"/>
    <property type="match status" value="1"/>
</dbReference>
<dbReference type="SUPFAM" id="SSF158472">
    <property type="entry name" value="HAMP domain-like"/>
    <property type="match status" value="1"/>
</dbReference>
<keyword evidence="9" id="KW-0902">Two-component regulatory system</keyword>
<comment type="subcellular location">
    <subcellularLocation>
        <location evidence="2">Membrane</location>
    </subcellularLocation>
</comment>
<keyword evidence="7 14" id="KW-0418">Kinase</keyword>
<evidence type="ECO:0000256" key="5">
    <source>
        <dbReference type="ARBA" id="ARBA00022679"/>
    </source>
</evidence>
<dbReference type="InterPro" id="IPR003661">
    <property type="entry name" value="HisK_dim/P_dom"/>
</dbReference>
<comment type="catalytic activity">
    <reaction evidence="1">
        <text>ATP + protein L-histidine = ADP + protein N-phospho-L-histidine.</text>
        <dbReference type="EC" id="2.7.13.3"/>
    </reaction>
</comment>
<feature type="transmembrane region" description="Helical" evidence="11">
    <location>
        <begin position="7"/>
        <end position="30"/>
    </location>
</feature>
<comment type="caution">
    <text evidence="14">The sequence shown here is derived from an EMBL/GenBank/DDBJ whole genome shotgun (WGS) entry which is preliminary data.</text>
</comment>
<evidence type="ECO:0000313" key="14">
    <source>
        <dbReference type="EMBL" id="GAQ23095.1"/>
    </source>
</evidence>
<evidence type="ECO:0000256" key="6">
    <source>
        <dbReference type="ARBA" id="ARBA00022692"/>
    </source>
</evidence>
<dbReference type="FunFam" id="3.30.565.10:FF:000006">
    <property type="entry name" value="Sensor histidine kinase WalK"/>
    <property type="match status" value="1"/>
</dbReference>
<evidence type="ECO:0000313" key="15">
    <source>
        <dbReference type="Proteomes" id="UP000056209"/>
    </source>
</evidence>
<keyword evidence="10 11" id="KW-0472">Membrane</keyword>
<evidence type="ECO:0000259" key="13">
    <source>
        <dbReference type="PROSITE" id="PS50885"/>
    </source>
</evidence>
<dbReference type="Pfam" id="PF02518">
    <property type="entry name" value="HATPase_c"/>
    <property type="match status" value="1"/>
</dbReference>
<dbReference type="Pfam" id="PF00512">
    <property type="entry name" value="HisKA"/>
    <property type="match status" value="1"/>
</dbReference>
<organism evidence="14 15">
    <name type="scientific">Deinococcus grandis</name>
    <dbReference type="NCBI Taxonomy" id="57498"/>
    <lineage>
        <taxon>Bacteria</taxon>
        <taxon>Thermotogati</taxon>
        <taxon>Deinococcota</taxon>
        <taxon>Deinococci</taxon>
        <taxon>Deinococcales</taxon>
        <taxon>Deinococcaceae</taxon>
        <taxon>Deinococcus</taxon>
    </lineage>
</organism>